<feature type="transmembrane region" description="Helical" evidence="1">
    <location>
        <begin position="12"/>
        <end position="30"/>
    </location>
</feature>
<gene>
    <name evidence="2" type="ORF">ACFFP0_02935</name>
</gene>
<dbReference type="EMBL" id="JBHMAA010000004">
    <property type="protein sequence ID" value="MFB9947783.1"/>
    <property type="molecule type" value="Genomic_DNA"/>
</dbReference>
<sequence length="57" mass="6572">MIDPNHPFYEPLWRRLLIPAICAVWVAFELLAGEPIWAAIVGAIGIYATYKLFVERR</sequence>
<proteinExistence type="predicted"/>
<protein>
    <submittedName>
        <fullName evidence="2">DUF3329 domain-containing protein</fullName>
    </submittedName>
</protein>
<evidence type="ECO:0000313" key="3">
    <source>
        <dbReference type="Proteomes" id="UP001589692"/>
    </source>
</evidence>
<organism evidence="2 3">
    <name type="scientific">Rhizobium puerariae</name>
    <dbReference type="NCBI Taxonomy" id="1585791"/>
    <lineage>
        <taxon>Bacteria</taxon>
        <taxon>Pseudomonadati</taxon>
        <taxon>Pseudomonadota</taxon>
        <taxon>Alphaproteobacteria</taxon>
        <taxon>Hyphomicrobiales</taxon>
        <taxon>Rhizobiaceae</taxon>
        <taxon>Rhizobium/Agrobacterium group</taxon>
        <taxon>Rhizobium</taxon>
    </lineage>
</organism>
<comment type="caution">
    <text evidence="2">The sequence shown here is derived from an EMBL/GenBank/DDBJ whole genome shotgun (WGS) entry which is preliminary data.</text>
</comment>
<accession>A0ABV6AEJ5</accession>
<keyword evidence="1" id="KW-1133">Transmembrane helix</keyword>
<name>A0ABV6AEJ5_9HYPH</name>
<keyword evidence="3" id="KW-1185">Reference proteome</keyword>
<dbReference type="Proteomes" id="UP001589692">
    <property type="component" value="Unassembled WGS sequence"/>
</dbReference>
<reference evidence="2 3" key="1">
    <citation type="submission" date="2024-09" db="EMBL/GenBank/DDBJ databases">
        <authorList>
            <person name="Sun Q."/>
            <person name="Mori K."/>
        </authorList>
    </citation>
    <scope>NUCLEOTIDE SEQUENCE [LARGE SCALE GENOMIC DNA]</scope>
    <source>
        <strain evidence="2 3">TBRC 4938</strain>
    </source>
</reference>
<evidence type="ECO:0000313" key="2">
    <source>
        <dbReference type="EMBL" id="MFB9947783.1"/>
    </source>
</evidence>
<keyword evidence="1" id="KW-0472">Membrane</keyword>
<evidence type="ECO:0000256" key="1">
    <source>
        <dbReference type="SAM" id="Phobius"/>
    </source>
</evidence>
<keyword evidence="1" id="KW-0812">Transmembrane</keyword>
<dbReference type="RefSeq" id="WP_377255902.1">
    <property type="nucleotide sequence ID" value="NZ_JBHMAA010000004.1"/>
</dbReference>
<feature type="transmembrane region" description="Helical" evidence="1">
    <location>
        <begin position="36"/>
        <end position="54"/>
    </location>
</feature>